<accession>J0WQC7</accession>
<dbReference type="EMBL" id="JH688010">
    <property type="protein sequence ID" value="EJD34079.1"/>
    <property type="molecule type" value="Genomic_DNA"/>
</dbReference>
<dbReference type="KEGG" id="adl:AURDEDRAFT_131355"/>
<reference evidence="2" key="1">
    <citation type="journal article" date="2012" name="Science">
        <title>The Paleozoic origin of enzymatic lignin decomposition reconstructed from 31 fungal genomes.</title>
        <authorList>
            <person name="Floudas D."/>
            <person name="Binder M."/>
            <person name="Riley R."/>
            <person name="Barry K."/>
            <person name="Blanchette R.A."/>
            <person name="Henrissat B."/>
            <person name="Martinez A.T."/>
            <person name="Otillar R."/>
            <person name="Spatafora J.W."/>
            <person name="Yadav J.S."/>
            <person name="Aerts A."/>
            <person name="Benoit I."/>
            <person name="Boyd A."/>
            <person name="Carlson A."/>
            <person name="Copeland A."/>
            <person name="Coutinho P.M."/>
            <person name="de Vries R.P."/>
            <person name="Ferreira P."/>
            <person name="Findley K."/>
            <person name="Foster B."/>
            <person name="Gaskell J."/>
            <person name="Glotzer D."/>
            <person name="Gorecki P."/>
            <person name="Heitman J."/>
            <person name="Hesse C."/>
            <person name="Hori C."/>
            <person name="Igarashi K."/>
            <person name="Jurgens J.A."/>
            <person name="Kallen N."/>
            <person name="Kersten P."/>
            <person name="Kohler A."/>
            <person name="Kuees U."/>
            <person name="Kumar T.K.A."/>
            <person name="Kuo A."/>
            <person name="LaButti K."/>
            <person name="Larrondo L.F."/>
            <person name="Lindquist E."/>
            <person name="Ling A."/>
            <person name="Lombard V."/>
            <person name="Lucas S."/>
            <person name="Lundell T."/>
            <person name="Martin R."/>
            <person name="McLaughlin D.J."/>
            <person name="Morgenstern I."/>
            <person name="Morin E."/>
            <person name="Murat C."/>
            <person name="Nagy L.G."/>
            <person name="Nolan M."/>
            <person name="Ohm R.A."/>
            <person name="Patyshakuliyeva A."/>
            <person name="Rokas A."/>
            <person name="Ruiz-Duenas F.J."/>
            <person name="Sabat G."/>
            <person name="Salamov A."/>
            <person name="Samejima M."/>
            <person name="Schmutz J."/>
            <person name="Slot J.C."/>
            <person name="St John F."/>
            <person name="Stenlid J."/>
            <person name="Sun H."/>
            <person name="Sun S."/>
            <person name="Syed K."/>
            <person name="Tsang A."/>
            <person name="Wiebenga A."/>
            <person name="Young D."/>
            <person name="Pisabarro A."/>
            <person name="Eastwood D.C."/>
            <person name="Martin F."/>
            <person name="Cullen D."/>
            <person name="Grigoriev I.V."/>
            <person name="Hibbett D.S."/>
        </authorList>
    </citation>
    <scope>NUCLEOTIDE SEQUENCE [LARGE SCALE GENOMIC DNA]</scope>
    <source>
        <strain evidence="2">TFB10046</strain>
    </source>
</reference>
<protein>
    <submittedName>
        <fullName evidence="1">Uncharacterized protein</fullName>
    </submittedName>
</protein>
<dbReference type="AlphaFoldDB" id="J0WQC7"/>
<dbReference type="InParanoid" id="J0WQC7"/>
<dbReference type="Proteomes" id="UP000006514">
    <property type="component" value="Unassembled WGS sequence"/>
</dbReference>
<evidence type="ECO:0000313" key="1">
    <source>
        <dbReference type="EMBL" id="EJD34079.1"/>
    </source>
</evidence>
<dbReference type="OrthoDB" id="416119at2759"/>
<evidence type="ECO:0000313" key="2">
    <source>
        <dbReference type="Proteomes" id="UP000006514"/>
    </source>
</evidence>
<sequence length="177" mass="20584">MSRIDRIYLTEELISASRCWEINVSNLTRNDHSRIGVDIVNAKAPETGPGRWTMKADLVRNKSFMKEVDALLKNTRRSMDQIEAGSRTAEHNVQLVWQNFKDRVRALAQKYTREAAGKRRSMLKEAVRDRDAARDSLATAFTEQERDTARQALKKTEDRVYVLEEGEFESKFSYRRL</sequence>
<keyword evidence="2" id="KW-1185">Reference proteome</keyword>
<organism evidence="1 2">
    <name type="scientific">Auricularia subglabra (strain TFB-10046 / SS5)</name>
    <name type="common">White-rot fungus</name>
    <name type="synonym">Auricularia delicata (strain TFB10046)</name>
    <dbReference type="NCBI Taxonomy" id="717982"/>
    <lineage>
        <taxon>Eukaryota</taxon>
        <taxon>Fungi</taxon>
        <taxon>Dikarya</taxon>
        <taxon>Basidiomycota</taxon>
        <taxon>Agaricomycotina</taxon>
        <taxon>Agaricomycetes</taxon>
        <taxon>Auriculariales</taxon>
        <taxon>Auriculariaceae</taxon>
        <taxon>Auricularia</taxon>
    </lineage>
</organism>
<name>J0WQC7_AURST</name>
<proteinExistence type="predicted"/>
<gene>
    <name evidence="1" type="ORF">AURDEDRAFT_131355</name>
</gene>